<organism evidence="8 9">
    <name type="scientific">Oikopleura dioica</name>
    <name type="common">Tunicate</name>
    <dbReference type="NCBI Taxonomy" id="34765"/>
    <lineage>
        <taxon>Eukaryota</taxon>
        <taxon>Metazoa</taxon>
        <taxon>Chordata</taxon>
        <taxon>Tunicata</taxon>
        <taxon>Appendicularia</taxon>
        <taxon>Copelata</taxon>
        <taxon>Oikopleuridae</taxon>
        <taxon>Oikopleura</taxon>
    </lineage>
</organism>
<evidence type="ECO:0000313" key="8">
    <source>
        <dbReference type="EMBL" id="CBY23086.1"/>
    </source>
</evidence>
<evidence type="ECO:0000256" key="4">
    <source>
        <dbReference type="ARBA" id="ARBA00022692"/>
    </source>
</evidence>
<dbReference type="GO" id="GO:0006488">
    <property type="term" value="P:dolichol-linked oligosaccharide biosynthetic process"/>
    <property type="evidence" value="ECO:0007669"/>
    <property type="project" value="InterPro"/>
</dbReference>
<evidence type="ECO:0000256" key="5">
    <source>
        <dbReference type="ARBA" id="ARBA00022824"/>
    </source>
</evidence>
<name>E4WZY8_OIKDI</name>
<comment type="subcellular location">
    <subcellularLocation>
        <location evidence="1">Endoplasmic reticulum membrane</location>
        <topology evidence="1">Single-pass membrane protein</topology>
    </subcellularLocation>
</comment>
<evidence type="ECO:0000313" key="9">
    <source>
        <dbReference type="Proteomes" id="UP000001307"/>
    </source>
</evidence>
<dbReference type="AlphaFoldDB" id="E4WZY8"/>
<dbReference type="Gene3D" id="3.40.50.2000">
    <property type="entry name" value="Glycogen Phosphorylase B"/>
    <property type="match status" value="1"/>
</dbReference>
<dbReference type="PANTHER" id="PTHR12154:SF4">
    <property type="entry name" value="UDP-N-ACETYLGLUCOSAMINE TRANSFERASE SUBUNIT ALG14 HOMOLOG"/>
    <property type="match status" value="1"/>
</dbReference>
<keyword evidence="6" id="KW-1133">Transmembrane helix</keyword>
<dbReference type="InParanoid" id="E4WZY8"/>
<proteinExistence type="inferred from homology"/>
<protein>
    <recommendedName>
        <fullName evidence="3">UDP-N-acetylglucosamine transferase subunit ALG14</fullName>
    </recommendedName>
</protein>
<evidence type="ECO:0000256" key="7">
    <source>
        <dbReference type="ARBA" id="ARBA00023136"/>
    </source>
</evidence>
<dbReference type="EMBL" id="FN653020">
    <property type="protein sequence ID" value="CBY23086.1"/>
    <property type="molecule type" value="Genomic_DNA"/>
</dbReference>
<dbReference type="OrthoDB" id="17098at2759"/>
<evidence type="ECO:0000256" key="1">
    <source>
        <dbReference type="ARBA" id="ARBA00004389"/>
    </source>
</evidence>
<gene>
    <name evidence="8" type="ORF">GSOID_T00015014001</name>
</gene>
<dbReference type="GO" id="GO:0004577">
    <property type="term" value="F:N-acetylglucosaminyldiphosphodolichol N-acetylglucosaminyltransferase activity"/>
    <property type="evidence" value="ECO:0007669"/>
    <property type="project" value="TreeGrafter"/>
</dbReference>
<keyword evidence="5" id="KW-0256">Endoplasmic reticulum</keyword>
<accession>E4WZY8</accession>
<evidence type="ECO:0000256" key="2">
    <source>
        <dbReference type="ARBA" id="ARBA00009731"/>
    </source>
</evidence>
<dbReference type="PANTHER" id="PTHR12154">
    <property type="entry name" value="GLYCOSYL TRANSFERASE-RELATED"/>
    <property type="match status" value="1"/>
</dbReference>
<keyword evidence="9" id="KW-1185">Reference proteome</keyword>
<keyword evidence="7" id="KW-0472">Membrane</keyword>
<sequence length="205" mass="23206">MLAVLWILVLFPFYRLVKILIFQRGKPCTVAQRRGGSVRVMAVLGSGGHTTEMLRILSVLDNEFGPITVVVAETDRQSTFMAKQKLIKPYKLQVIPRAREVKQSWSSTILSTAKAIFSSIPVVFDDRPDLLLLNGPGTCIPIVIASFCLQLFTNHDVKLVFVESFCRVEKLSLTGQLLYPIADVFFVQWPQLLTKYPRALYRGRF</sequence>
<keyword evidence="4" id="KW-0812">Transmembrane</keyword>
<dbReference type="NCBIfam" id="NF041549">
    <property type="entry name" value="PssD"/>
    <property type="match status" value="1"/>
</dbReference>
<comment type="similarity">
    <text evidence="2">Belongs to the ALG14 family.</text>
</comment>
<reference evidence="8 9" key="1">
    <citation type="journal article" date="2010" name="Science">
        <title>Plasticity of animal genome architecture unmasked by rapid evolution of a pelagic tunicate.</title>
        <authorList>
            <person name="Denoeud F."/>
            <person name="Henriet S."/>
            <person name="Mungpakdee S."/>
            <person name="Aury J.M."/>
            <person name="Da Silva C."/>
            <person name="Brinkmann H."/>
            <person name="Mikhaleva J."/>
            <person name="Olsen L.C."/>
            <person name="Jubin C."/>
            <person name="Canestro C."/>
            <person name="Bouquet J.M."/>
            <person name="Danks G."/>
            <person name="Poulain J."/>
            <person name="Campsteijn C."/>
            <person name="Adamski M."/>
            <person name="Cross I."/>
            <person name="Yadetie F."/>
            <person name="Muffato M."/>
            <person name="Louis A."/>
            <person name="Butcher S."/>
            <person name="Tsagkogeorga G."/>
            <person name="Konrad A."/>
            <person name="Singh S."/>
            <person name="Jensen M.F."/>
            <person name="Cong E.H."/>
            <person name="Eikeseth-Otteraa H."/>
            <person name="Noel B."/>
            <person name="Anthouard V."/>
            <person name="Porcel B.M."/>
            <person name="Kachouri-Lafond R."/>
            <person name="Nishino A."/>
            <person name="Ugolini M."/>
            <person name="Chourrout P."/>
            <person name="Nishida H."/>
            <person name="Aasland R."/>
            <person name="Huzurbazar S."/>
            <person name="Westhof E."/>
            <person name="Delsuc F."/>
            <person name="Lehrach H."/>
            <person name="Reinhardt R."/>
            <person name="Weissenbach J."/>
            <person name="Roy S.W."/>
            <person name="Artiguenave F."/>
            <person name="Postlethwait J.H."/>
            <person name="Manak J.R."/>
            <person name="Thompson E.M."/>
            <person name="Jaillon O."/>
            <person name="Du Pasquier L."/>
            <person name="Boudinot P."/>
            <person name="Liberles D.A."/>
            <person name="Volff J.N."/>
            <person name="Philippe H."/>
            <person name="Lenhard B."/>
            <person name="Roest Crollius H."/>
            <person name="Wincker P."/>
            <person name="Chourrout D."/>
        </authorList>
    </citation>
    <scope>NUCLEOTIDE SEQUENCE [LARGE SCALE GENOMIC DNA]</scope>
</reference>
<dbReference type="FunCoup" id="E4WZY8">
    <property type="interactions" value="92"/>
</dbReference>
<evidence type="ECO:0000256" key="6">
    <source>
        <dbReference type="ARBA" id="ARBA00022989"/>
    </source>
</evidence>
<dbReference type="Proteomes" id="UP000001307">
    <property type="component" value="Unassembled WGS sequence"/>
</dbReference>
<dbReference type="Pfam" id="PF08660">
    <property type="entry name" value="Alg14"/>
    <property type="match status" value="1"/>
</dbReference>
<evidence type="ECO:0000256" key="3">
    <source>
        <dbReference type="ARBA" id="ARBA00017467"/>
    </source>
</evidence>
<dbReference type="InterPro" id="IPR013969">
    <property type="entry name" value="Oligosacch_biosynth_Alg14"/>
</dbReference>
<dbReference type="GO" id="GO:0043541">
    <property type="term" value="C:UDP-N-acetylglucosamine transferase complex"/>
    <property type="evidence" value="ECO:0007669"/>
    <property type="project" value="TreeGrafter"/>
</dbReference>